<feature type="region of interest" description="Disordered" evidence="1">
    <location>
        <begin position="108"/>
        <end position="161"/>
    </location>
</feature>
<evidence type="ECO:0000313" key="2">
    <source>
        <dbReference type="EMBL" id="EDS36067.1"/>
    </source>
</evidence>
<organism>
    <name type="scientific">Culex quinquefasciatus</name>
    <name type="common">Southern house mosquito</name>
    <name type="synonym">Culex pungens</name>
    <dbReference type="NCBI Taxonomy" id="7176"/>
    <lineage>
        <taxon>Eukaryota</taxon>
        <taxon>Metazoa</taxon>
        <taxon>Ecdysozoa</taxon>
        <taxon>Arthropoda</taxon>
        <taxon>Hexapoda</taxon>
        <taxon>Insecta</taxon>
        <taxon>Pterygota</taxon>
        <taxon>Neoptera</taxon>
        <taxon>Endopterygota</taxon>
        <taxon>Diptera</taxon>
        <taxon>Nematocera</taxon>
        <taxon>Culicoidea</taxon>
        <taxon>Culicidae</taxon>
        <taxon>Culicinae</taxon>
        <taxon>Culicini</taxon>
        <taxon>Culex</taxon>
        <taxon>Culex</taxon>
    </lineage>
</organism>
<dbReference type="AlphaFoldDB" id="B0WWH5"/>
<evidence type="ECO:0000256" key="1">
    <source>
        <dbReference type="SAM" id="MobiDB-lite"/>
    </source>
</evidence>
<feature type="compositionally biased region" description="Acidic residues" evidence="1">
    <location>
        <begin position="141"/>
        <end position="153"/>
    </location>
</feature>
<evidence type="ECO:0000313" key="3">
    <source>
        <dbReference type="EnsemblMetazoa" id="CPIJ010706-PA"/>
    </source>
</evidence>
<dbReference type="EnsemblMetazoa" id="CPIJ010706-RA">
    <property type="protein sequence ID" value="CPIJ010706-PA"/>
    <property type="gene ID" value="CPIJ010706"/>
</dbReference>
<dbReference type="InParanoid" id="B0WWH5"/>
<dbReference type="OMA" id="FIDNFFA"/>
<dbReference type="KEGG" id="cqu:CpipJ_CPIJ010706"/>
<reference evidence="2" key="1">
    <citation type="submission" date="2007-03" db="EMBL/GenBank/DDBJ databases">
        <title>Annotation of Culex pipiens quinquefasciatus.</title>
        <authorList>
            <consortium name="The Broad Institute Genome Sequencing Platform"/>
            <person name="Atkinson P.W."/>
            <person name="Hemingway J."/>
            <person name="Christensen B.M."/>
            <person name="Higgs S."/>
            <person name="Kodira C."/>
            <person name="Hannick L."/>
            <person name="Megy K."/>
            <person name="O'Leary S."/>
            <person name="Pearson M."/>
            <person name="Haas B.J."/>
            <person name="Mauceli E."/>
            <person name="Wortman J.R."/>
            <person name="Lee N.H."/>
            <person name="Guigo R."/>
            <person name="Stanke M."/>
            <person name="Alvarado L."/>
            <person name="Amedeo P."/>
            <person name="Antoine C.H."/>
            <person name="Arensburger P."/>
            <person name="Bidwell S.L."/>
            <person name="Crawford M."/>
            <person name="Camaro F."/>
            <person name="Devon K."/>
            <person name="Engels R."/>
            <person name="Hammond M."/>
            <person name="Howarth C."/>
            <person name="Koehrsen M."/>
            <person name="Lawson D."/>
            <person name="Montgomery P."/>
            <person name="Nene V."/>
            <person name="Nusbaum C."/>
            <person name="Puiu D."/>
            <person name="Romero-Severson J."/>
            <person name="Severson D.W."/>
            <person name="Shumway M."/>
            <person name="Sisk P."/>
            <person name="Stolte C."/>
            <person name="Zeng Q."/>
            <person name="Eisenstadt E."/>
            <person name="Fraser-Liggett C."/>
            <person name="Strausberg R."/>
            <person name="Galagan J."/>
            <person name="Birren B."/>
            <person name="Collins F.H."/>
        </authorList>
    </citation>
    <scope>NUCLEOTIDE SEQUENCE [LARGE SCALE GENOMIC DNA]</scope>
    <source>
        <strain evidence="2">JHB</strain>
    </source>
</reference>
<sequence length="215" mass="22972">MVHQKFSSGINLIQKSPTNLNPNQTELNLRQIRRDVNRHINQMRRDLGAKVKQTVQHLERDDGLHNMIGQVDTAAIKKSMAMNKLPDYSFYDTLVQRDLENHIDALFRRRQDDDDGDGDGDAGKNSKENGDGQGVSVTLGDGDESESESEEEAPGGLVGLIAGLSGGDEGSDVGALIGTLSAAVTNIFGGDENFGKVLGSYVGITIEGFSGGGAL</sequence>
<proteinExistence type="predicted"/>
<protein>
    <submittedName>
        <fullName evidence="2 3">Uncharacterized protein</fullName>
    </submittedName>
</protein>
<feature type="compositionally biased region" description="Basic and acidic residues" evidence="1">
    <location>
        <begin position="121"/>
        <end position="130"/>
    </location>
</feature>
<dbReference type="VEuPathDB" id="VectorBase:CPIJ010706"/>
<dbReference type="OrthoDB" id="7488383at2759"/>
<dbReference type="HOGENOM" id="CLU_080329_0_0_1"/>
<gene>
    <name evidence="3" type="primary">6044207</name>
    <name evidence="2" type="ORF">CpipJ_CPIJ010706</name>
</gene>
<accession>B0WWH5</accession>
<name>B0WWH5_CULQU</name>
<evidence type="ECO:0000313" key="4">
    <source>
        <dbReference type="Proteomes" id="UP000002320"/>
    </source>
</evidence>
<dbReference type="VEuPathDB" id="VectorBase:CQUJHB005732"/>
<dbReference type="eggNOG" id="ENOG502SWCG">
    <property type="taxonomic scope" value="Eukaryota"/>
</dbReference>
<dbReference type="Proteomes" id="UP000002320">
    <property type="component" value="Unassembled WGS sequence"/>
</dbReference>
<keyword evidence="4" id="KW-1185">Reference proteome</keyword>
<reference evidence="3" key="2">
    <citation type="submission" date="2020-05" db="UniProtKB">
        <authorList>
            <consortium name="EnsemblMetazoa"/>
        </authorList>
    </citation>
    <scope>IDENTIFICATION</scope>
    <source>
        <strain evidence="3">JHB</strain>
    </source>
</reference>
<dbReference type="EMBL" id="DS232147">
    <property type="protein sequence ID" value="EDS36067.1"/>
    <property type="molecule type" value="Genomic_DNA"/>
</dbReference>